<comment type="caution">
    <text evidence="5">The sequence shown here is derived from an EMBL/GenBank/DDBJ whole genome shotgun (WGS) entry which is preliminary data.</text>
</comment>
<dbReference type="Pfam" id="PF00196">
    <property type="entry name" value="GerE"/>
    <property type="match status" value="1"/>
</dbReference>
<dbReference type="SMART" id="SM00421">
    <property type="entry name" value="HTH_LUXR"/>
    <property type="match status" value="1"/>
</dbReference>
<dbReference type="InterPro" id="IPR016032">
    <property type="entry name" value="Sig_transdc_resp-reg_C-effctor"/>
</dbReference>
<dbReference type="GO" id="GO:0003677">
    <property type="term" value="F:DNA binding"/>
    <property type="evidence" value="ECO:0007669"/>
    <property type="project" value="UniProtKB-KW"/>
</dbReference>
<dbReference type="InterPro" id="IPR000792">
    <property type="entry name" value="Tscrpt_reg_LuxR_C"/>
</dbReference>
<dbReference type="CDD" id="cd06170">
    <property type="entry name" value="LuxR_C_like"/>
    <property type="match status" value="1"/>
</dbReference>
<dbReference type="PANTHER" id="PTHR43214">
    <property type="entry name" value="TWO-COMPONENT RESPONSE REGULATOR"/>
    <property type="match status" value="1"/>
</dbReference>
<sequence>MQYTYEEKVLTINSRITFYDNFNEIPSSLMDNITNCIKGFNHKLTKSPSITNHWIFFFISEANEETEEKVFHLCQSINQKNTLLILVCHNELDEDCLGYLKYPVNGIVSLPFLKSNYPIILRSLLEQNIFLQANMHLKLISEIESQNALKKQPIKKLILKKNKVKQFLNEKEQAILQLLLDGKNNKKIAETLYYANSSIATLISSILKKLDAKDRTDAAVSAIRNGWVKGIR</sequence>
<dbReference type="PROSITE" id="PS50043">
    <property type="entry name" value="HTH_LUXR_2"/>
    <property type="match status" value="1"/>
</dbReference>
<evidence type="ECO:0000259" key="4">
    <source>
        <dbReference type="PROSITE" id="PS50043"/>
    </source>
</evidence>
<keyword evidence="2 5" id="KW-0238">DNA-binding</keyword>
<dbReference type="Gene3D" id="3.40.50.2300">
    <property type="match status" value="1"/>
</dbReference>
<dbReference type="PROSITE" id="PS00622">
    <property type="entry name" value="HTH_LUXR_1"/>
    <property type="match status" value="1"/>
</dbReference>
<accession>A0ABT9ZWS4</accession>
<dbReference type="Proteomes" id="UP001230005">
    <property type="component" value="Unassembled WGS sequence"/>
</dbReference>
<keyword evidence="3" id="KW-0804">Transcription</keyword>
<evidence type="ECO:0000313" key="6">
    <source>
        <dbReference type="Proteomes" id="UP001230005"/>
    </source>
</evidence>
<dbReference type="PANTHER" id="PTHR43214:SF43">
    <property type="entry name" value="TWO-COMPONENT RESPONSE REGULATOR"/>
    <property type="match status" value="1"/>
</dbReference>
<reference evidence="5 6" key="1">
    <citation type="submission" date="2023-07" db="EMBL/GenBank/DDBJ databases">
        <title>Genomic Encyclopedia of Type Strains, Phase IV (KMG-IV): sequencing the most valuable type-strain genomes for metagenomic binning, comparative biology and taxonomic classification.</title>
        <authorList>
            <person name="Goeker M."/>
        </authorList>
    </citation>
    <scope>NUCLEOTIDE SEQUENCE [LARGE SCALE GENOMIC DNA]</scope>
    <source>
        <strain evidence="5 6">DSM 9768</strain>
    </source>
</reference>
<gene>
    <name evidence="5" type="ORF">J2S74_003057</name>
</gene>
<evidence type="ECO:0000313" key="5">
    <source>
        <dbReference type="EMBL" id="MDQ0255675.1"/>
    </source>
</evidence>
<name>A0ABT9ZWS4_9BACI</name>
<feature type="domain" description="HTH luxR-type" evidence="4">
    <location>
        <begin position="161"/>
        <end position="226"/>
    </location>
</feature>
<evidence type="ECO:0000256" key="1">
    <source>
        <dbReference type="ARBA" id="ARBA00023015"/>
    </source>
</evidence>
<dbReference type="EMBL" id="JAUSUG010000012">
    <property type="protein sequence ID" value="MDQ0255675.1"/>
    <property type="molecule type" value="Genomic_DNA"/>
</dbReference>
<dbReference type="PRINTS" id="PR00038">
    <property type="entry name" value="HTHLUXR"/>
</dbReference>
<dbReference type="SUPFAM" id="SSF46894">
    <property type="entry name" value="C-terminal effector domain of the bipartite response regulators"/>
    <property type="match status" value="1"/>
</dbReference>
<dbReference type="RefSeq" id="WP_307326734.1">
    <property type="nucleotide sequence ID" value="NZ_JAUSUG010000012.1"/>
</dbReference>
<organism evidence="5 6">
    <name type="scientific">Evansella vedderi</name>
    <dbReference type="NCBI Taxonomy" id="38282"/>
    <lineage>
        <taxon>Bacteria</taxon>
        <taxon>Bacillati</taxon>
        <taxon>Bacillota</taxon>
        <taxon>Bacilli</taxon>
        <taxon>Bacillales</taxon>
        <taxon>Bacillaceae</taxon>
        <taxon>Evansella</taxon>
    </lineage>
</organism>
<dbReference type="InterPro" id="IPR039420">
    <property type="entry name" value="WalR-like"/>
</dbReference>
<evidence type="ECO:0000256" key="3">
    <source>
        <dbReference type="ARBA" id="ARBA00023163"/>
    </source>
</evidence>
<protein>
    <submittedName>
        <fullName evidence="5">DNA-binding NarL/FixJ family response regulator</fullName>
    </submittedName>
</protein>
<keyword evidence="6" id="KW-1185">Reference proteome</keyword>
<evidence type="ECO:0000256" key="2">
    <source>
        <dbReference type="ARBA" id="ARBA00023125"/>
    </source>
</evidence>
<keyword evidence="1" id="KW-0805">Transcription regulation</keyword>
<proteinExistence type="predicted"/>